<feature type="compositionally biased region" description="Low complexity" evidence="7">
    <location>
        <begin position="604"/>
        <end position="623"/>
    </location>
</feature>
<accession>A0AAD9KYD2</accession>
<dbReference type="SUPFAM" id="SSF81301">
    <property type="entry name" value="Nucleotidyltransferase"/>
    <property type="match status" value="2"/>
</dbReference>
<feature type="compositionally biased region" description="Polar residues" evidence="7">
    <location>
        <begin position="37"/>
        <end position="53"/>
    </location>
</feature>
<feature type="compositionally biased region" description="Polar residues" evidence="7">
    <location>
        <begin position="146"/>
        <end position="165"/>
    </location>
</feature>
<comment type="cofactor">
    <cofactor evidence="1">
        <name>Mn(2+)</name>
        <dbReference type="ChEBI" id="CHEBI:29035"/>
    </cofactor>
</comment>
<dbReference type="Proteomes" id="UP001209878">
    <property type="component" value="Unassembled WGS sequence"/>
</dbReference>
<keyword evidence="6" id="KW-0863">Zinc-finger</keyword>
<proteinExistence type="predicted"/>
<dbReference type="InterPro" id="IPR045100">
    <property type="entry name" value="TUT4/7_NTP_transf"/>
</dbReference>
<feature type="region of interest" description="Disordered" evidence="7">
    <location>
        <begin position="642"/>
        <end position="668"/>
    </location>
</feature>
<keyword evidence="5" id="KW-0460">Magnesium</keyword>
<keyword evidence="4" id="KW-0479">Metal-binding</keyword>
<reference evidence="9" key="1">
    <citation type="journal article" date="2023" name="Mol. Biol. Evol.">
        <title>Third-Generation Sequencing Reveals the Adaptive Role of the Epigenome in Three Deep-Sea Polychaetes.</title>
        <authorList>
            <person name="Perez M."/>
            <person name="Aroh O."/>
            <person name="Sun Y."/>
            <person name="Lan Y."/>
            <person name="Juniper S.K."/>
            <person name="Young C.R."/>
            <person name="Angers B."/>
            <person name="Qian P.Y."/>
        </authorList>
    </citation>
    <scope>NUCLEOTIDE SEQUENCE</scope>
    <source>
        <strain evidence="9">R07B-5</strain>
    </source>
</reference>
<feature type="compositionally biased region" description="Basic and acidic residues" evidence="7">
    <location>
        <begin position="87"/>
        <end position="98"/>
    </location>
</feature>
<dbReference type="SUPFAM" id="SSF81631">
    <property type="entry name" value="PAP/OAS1 substrate-binding domain"/>
    <property type="match status" value="2"/>
</dbReference>
<dbReference type="GO" id="GO:0050265">
    <property type="term" value="F:RNA uridylyltransferase activity"/>
    <property type="evidence" value="ECO:0007669"/>
    <property type="project" value="TreeGrafter"/>
</dbReference>
<evidence type="ECO:0000256" key="5">
    <source>
        <dbReference type="ARBA" id="ARBA00022842"/>
    </source>
</evidence>
<dbReference type="AlphaFoldDB" id="A0AAD9KYD2"/>
<feature type="compositionally biased region" description="Low complexity" evidence="7">
    <location>
        <begin position="121"/>
        <end position="131"/>
    </location>
</feature>
<feature type="region of interest" description="Disordered" evidence="7">
    <location>
        <begin position="581"/>
        <end position="623"/>
    </location>
</feature>
<keyword evidence="10" id="KW-1185">Reference proteome</keyword>
<comment type="cofactor">
    <cofactor evidence="2">
        <name>Mg(2+)</name>
        <dbReference type="ChEBI" id="CHEBI:18420"/>
    </cofactor>
</comment>
<evidence type="ECO:0000313" key="9">
    <source>
        <dbReference type="EMBL" id="KAK2179609.1"/>
    </source>
</evidence>
<keyword evidence="3" id="KW-0808">Transferase</keyword>
<organism evidence="9 10">
    <name type="scientific">Ridgeia piscesae</name>
    <name type="common">Tubeworm</name>
    <dbReference type="NCBI Taxonomy" id="27915"/>
    <lineage>
        <taxon>Eukaryota</taxon>
        <taxon>Metazoa</taxon>
        <taxon>Spiralia</taxon>
        <taxon>Lophotrochozoa</taxon>
        <taxon>Annelida</taxon>
        <taxon>Polychaeta</taxon>
        <taxon>Sedentaria</taxon>
        <taxon>Canalipalpata</taxon>
        <taxon>Sabellida</taxon>
        <taxon>Siboglinidae</taxon>
        <taxon>Ridgeia</taxon>
    </lineage>
</organism>
<dbReference type="Pfam" id="PF03828">
    <property type="entry name" value="PAP_assoc"/>
    <property type="match status" value="2"/>
</dbReference>
<gene>
    <name evidence="9" type="ORF">NP493_480g03067</name>
</gene>
<sequence>MANNATVEDIENKIRELCRLPPAQQSAHKAHVHKQSPHQNDSQNKTLENQLSQSSGAKAEGKGRKSKKRKGSQGQYVEEASAVPIESSEHTQSRRDSSGKQSSRTNSGERKTVDAFQTDNPRQGRPRSSQQRGRRGGGRQVDSAEKPQTGTMQGTNSPANINSADMNLPDKNLQEKFERDGMFQLKKKSLRFPNARYYCRLCSFHCMSDEHCEKHMHDTRHMRLKAIKSNDIILNNLPPPTSAQCAAVTALLQQVFTEQALSADGLKRCMNVQATVKEFAKQHFPELELTLYGSTVSGFALKDSDVNMTVTEYESPTVLKRLYDVLKTDDSGFFSDVTSDFTAELPYLLCHSADVTCRINLATVAACKTSQLLAAYAAVDPRVVQLGVGFRYWGKLCHLDRQHEGTLPAYAFSVMTVYFLQQCQPPVLPVLHELVQSTGEEKEKEKDPDVYFTDIDNLGAIWQCHNTSSVGELWIQMLQFYALKFNNEATVISLRQRVPMTRDEKKWGRHKLALQDPFISKRNIARTLSGIQIYEYICDRLRAAYGYFGIARTSDGPLFTEIDPNFIASQLRENLKKLAEDMAGSGEKTSDAQTEVKHPEKPASVESDSTADDSTSSASVTTELKTDSVTDLMSTVEITNLGSGECKLDDDDDKAGSYLPSTTGAGDTPECKMTQLNSGEKPTQGVHAQAGSLATDVIRDVVLDFHVNAVISHLSTDNLGNVVASKEPPGEFPLDHLNTDCLGNLNVVSATDDESAKDVTVDVSDSSKLSDSSNTCDSDPVKVAPIFNVPLVKNGKRVHLNEIEKVTEGEFAFSFTPETLFDGKGPALVCSSCKKEGHLEDNCPDDLLPPLKQLPPITPRHREMLEAVLKQVQEDFSPTQYEMDARNRAIKELQAYIQRGQPTASLNLFGSSCNGFGFRHSDMDICMTLADATADGLDCADIMEKLTRTLKKNKDLYNVVAIPTAKVPIVKFRHRPAQLDGDISLYNTLAQQNTRMLSAYAAIDPRVKTIGYAMKVLAKVCEIGDASRGSLSSYAYILMVLYYMQHTDPPVLPVLQELYDGEKPERVIDGWNSWFYDDLNTLRDVWPGLGQNKQSAADLWIGLLQFYTEEFNFRELVVSVGRKDPLTRFEKLWNGKCIAIEGE</sequence>
<dbReference type="PANTHER" id="PTHR12271">
    <property type="entry name" value="POLY A POLYMERASE CID PAP -RELATED"/>
    <property type="match status" value="1"/>
</dbReference>
<feature type="compositionally biased region" description="Basic and acidic residues" evidence="7">
    <location>
        <begin position="588"/>
        <end position="603"/>
    </location>
</feature>
<dbReference type="Pfam" id="PF22600">
    <property type="entry name" value="MTPAP-like_central"/>
    <property type="match status" value="1"/>
</dbReference>
<dbReference type="InterPro" id="IPR043519">
    <property type="entry name" value="NT_sf"/>
</dbReference>
<dbReference type="Gene3D" id="3.30.460.10">
    <property type="entry name" value="Beta Polymerase, domain 2"/>
    <property type="match status" value="2"/>
</dbReference>
<dbReference type="GO" id="GO:0031123">
    <property type="term" value="P:RNA 3'-end processing"/>
    <property type="evidence" value="ECO:0007669"/>
    <property type="project" value="TreeGrafter"/>
</dbReference>
<protein>
    <recommendedName>
        <fullName evidence="8">CCHC-type domain-containing protein</fullName>
    </recommendedName>
</protein>
<keyword evidence="6" id="KW-0862">Zinc</keyword>
<dbReference type="Gene3D" id="1.10.1410.10">
    <property type="match status" value="2"/>
</dbReference>
<evidence type="ECO:0000256" key="1">
    <source>
        <dbReference type="ARBA" id="ARBA00001936"/>
    </source>
</evidence>
<dbReference type="GO" id="GO:0008270">
    <property type="term" value="F:zinc ion binding"/>
    <property type="evidence" value="ECO:0007669"/>
    <property type="project" value="UniProtKB-KW"/>
</dbReference>
<dbReference type="InterPro" id="IPR002058">
    <property type="entry name" value="PAP_assoc"/>
</dbReference>
<dbReference type="EMBL" id="JAODUO010000481">
    <property type="protein sequence ID" value="KAK2179609.1"/>
    <property type="molecule type" value="Genomic_DNA"/>
</dbReference>
<dbReference type="PROSITE" id="PS50158">
    <property type="entry name" value="ZF_CCHC"/>
    <property type="match status" value="1"/>
</dbReference>
<dbReference type="InterPro" id="IPR001878">
    <property type="entry name" value="Znf_CCHC"/>
</dbReference>
<evidence type="ECO:0000256" key="7">
    <source>
        <dbReference type="SAM" id="MobiDB-lite"/>
    </source>
</evidence>
<comment type="caution">
    <text evidence="9">The sequence shown here is derived from an EMBL/GenBank/DDBJ whole genome shotgun (WGS) entry which is preliminary data.</text>
</comment>
<dbReference type="PANTHER" id="PTHR12271:SF66">
    <property type="entry name" value="TERMINAL URIDYLYLTRANSFERASE TAILOR"/>
    <property type="match status" value="1"/>
</dbReference>
<feature type="region of interest" description="Disordered" evidence="7">
    <location>
        <begin position="18"/>
        <end position="167"/>
    </location>
</feature>
<evidence type="ECO:0000259" key="8">
    <source>
        <dbReference type="PROSITE" id="PS50158"/>
    </source>
</evidence>
<dbReference type="InterPro" id="IPR054708">
    <property type="entry name" value="MTPAP-like_central"/>
</dbReference>
<dbReference type="GO" id="GO:0003676">
    <property type="term" value="F:nucleic acid binding"/>
    <property type="evidence" value="ECO:0007669"/>
    <property type="project" value="InterPro"/>
</dbReference>
<feature type="domain" description="CCHC-type" evidence="8">
    <location>
        <begin position="830"/>
        <end position="845"/>
    </location>
</feature>
<evidence type="ECO:0000256" key="6">
    <source>
        <dbReference type="PROSITE-ProRule" id="PRU00047"/>
    </source>
</evidence>
<evidence type="ECO:0000256" key="4">
    <source>
        <dbReference type="ARBA" id="ARBA00022723"/>
    </source>
</evidence>
<evidence type="ECO:0000313" key="10">
    <source>
        <dbReference type="Proteomes" id="UP001209878"/>
    </source>
</evidence>
<name>A0AAD9KYD2_RIDPI</name>
<dbReference type="Pfam" id="PF19088">
    <property type="entry name" value="TUTase"/>
    <property type="match status" value="1"/>
</dbReference>
<evidence type="ECO:0000256" key="3">
    <source>
        <dbReference type="ARBA" id="ARBA00022679"/>
    </source>
</evidence>
<evidence type="ECO:0000256" key="2">
    <source>
        <dbReference type="ARBA" id="ARBA00001946"/>
    </source>
</evidence>
<dbReference type="CDD" id="cd05402">
    <property type="entry name" value="NT_PAP_TUTase"/>
    <property type="match status" value="2"/>
</dbReference>